<comment type="similarity">
    <text evidence="2">Belongs to the glycosyl hydrolase 7 (cellulase C) family.</text>
</comment>
<dbReference type="Pfam" id="PF00840">
    <property type="entry name" value="Glyco_hydro_7"/>
    <property type="match status" value="1"/>
</dbReference>
<dbReference type="SUPFAM" id="SSF49899">
    <property type="entry name" value="Concanavalin A-like lectins/glucanases"/>
    <property type="match status" value="1"/>
</dbReference>
<feature type="non-terminal residue" evidence="10">
    <location>
        <position position="1"/>
    </location>
</feature>
<organism evidence="10 11">
    <name type="scientific">Prorocentrum cordatum</name>
    <dbReference type="NCBI Taxonomy" id="2364126"/>
    <lineage>
        <taxon>Eukaryota</taxon>
        <taxon>Sar</taxon>
        <taxon>Alveolata</taxon>
        <taxon>Dinophyceae</taxon>
        <taxon>Prorocentrales</taxon>
        <taxon>Prorocentraceae</taxon>
        <taxon>Prorocentrum</taxon>
    </lineage>
</organism>
<dbReference type="InterPro" id="IPR037019">
    <property type="entry name" value="Glyco_hydro_7_sf"/>
</dbReference>
<evidence type="ECO:0000313" key="11">
    <source>
        <dbReference type="Proteomes" id="UP001189429"/>
    </source>
</evidence>
<evidence type="ECO:0000256" key="8">
    <source>
        <dbReference type="ARBA" id="ARBA00023295"/>
    </source>
</evidence>
<evidence type="ECO:0000256" key="6">
    <source>
        <dbReference type="ARBA" id="ARBA00023001"/>
    </source>
</evidence>
<dbReference type="PANTHER" id="PTHR33753:SF2">
    <property type="entry name" value="GLYCOSIDE HYDROLASE FAMILY 7 PROTEIN"/>
    <property type="match status" value="1"/>
</dbReference>
<proteinExistence type="inferred from homology"/>
<evidence type="ECO:0000313" key="10">
    <source>
        <dbReference type="EMBL" id="CAK0864337.1"/>
    </source>
</evidence>
<dbReference type="PRINTS" id="PR00734">
    <property type="entry name" value="GLHYDRLASE7"/>
</dbReference>
<protein>
    <recommendedName>
        <fullName evidence="3">cellulose 1,4-beta-cellobiosidase (non-reducing end)</fullName>
        <ecNumber evidence="3">3.2.1.91</ecNumber>
    </recommendedName>
</protein>
<name>A0ABN9UY46_9DINO</name>
<evidence type="ECO:0000256" key="4">
    <source>
        <dbReference type="ARBA" id="ARBA00022729"/>
    </source>
</evidence>
<evidence type="ECO:0000256" key="9">
    <source>
        <dbReference type="ARBA" id="ARBA00023326"/>
    </source>
</evidence>
<feature type="non-terminal residue" evidence="10">
    <location>
        <position position="293"/>
    </location>
</feature>
<dbReference type="Proteomes" id="UP001189429">
    <property type="component" value="Unassembled WGS sequence"/>
</dbReference>
<comment type="caution">
    <text evidence="10">The sequence shown here is derived from an EMBL/GenBank/DDBJ whole genome shotgun (WGS) entry which is preliminary data.</text>
</comment>
<dbReference type="InterPro" id="IPR013320">
    <property type="entry name" value="ConA-like_dom_sf"/>
</dbReference>
<evidence type="ECO:0000256" key="7">
    <source>
        <dbReference type="ARBA" id="ARBA00023277"/>
    </source>
</evidence>
<keyword evidence="8" id="KW-0326">Glycosidase</keyword>
<dbReference type="Gene3D" id="2.70.100.10">
    <property type="entry name" value="Glycoside hydrolase, family 7, domain"/>
    <property type="match status" value="1"/>
</dbReference>
<dbReference type="EMBL" id="CAUYUJ010016356">
    <property type="protein sequence ID" value="CAK0864337.1"/>
    <property type="molecule type" value="Genomic_DNA"/>
</dbReference>
<comment type="catalytic activity">
    <reaction evidence="1">
        <text>Hydrolysis of (1-&gt;4)-beta-D-glucosidic linkages in cellulose and cellotetraose, releasing cellobiose from the non-reducing ends of the chains.</text>
        <dbReference type="EC" id="3.2.1.91"/>
    </reaction>
</comment>
<evidence type="ECO:0000256" key="2">
    <source>
        <dbReference type="ARBA" id="ARBA00006044"/>
    </source>
</evidence>
<keyword evidence="6" id="KW-0136">Cellulose degradation</keyword>
<keyword evidence="5" id="KW-0378">Hydrolase</keyword>
<keyword evidence="7" id="KW-0119">Carbohydrate metabolism</keyword>
<dbReference type="InterPro" id="IPR001722">
    <property type="entry name" value="Glyco_hydro_7"/>
</dbReference>
<reference evidence="10" key="1">
    <citation type="submission" date="2023-10" db="EMBL/GenBank/DDBJ databases">
        <authorList>
            <person name="Chen Y."/>
            <person name="Shah S."/>
            <person name="Dougan E. K."/>
            <person name="Thang M."/>
            <person name="Chan C."/>
        </authorList>
    </citation>
    <scope>NUCLEOTIDE SEQUENCE [LARGE SCALE GENOMIC DNA]</scope>
</reference>
<accession>A0ABN9UY46</accession>
<evidence type="ECO:0000256" key="1">
    <source>
        <dbReference type="ARBA" id="ARBA00001641"/>
    </source>
</evidence>
<keyword evidence="9" id="KW-0624">Polysaccharide degradation</keyword>
<keyword evidence="4" id="KW-0732">Signal</keyword>
<dbReference type="PANTHER" id="PTHR33753">
    <property type="entry name" value="1,4-BETA-D-GLUCAN CELLOBIOHYDROLASE B"/>
    <property type="match status" value="1"/>
</dbReference>
<keyword evidence="11" id="KW-1185">Reference proteome</keyword>
<dbReference type="EC" id="3.2.1.91" evidence="3"/>
<gene>
    <name evidence="10" type="ORF">PCOR1329_LOCUS52255</name>
</gene>
<evidence type="ECO:0000256" key="5">
    <source>
        <dbReference type="ARBA" id="ARBA00022801"/>
    </source>
</evidence>
<sequence>AGTVQPEMPPSMAMEECSKDGCSPTSIDMTLDMSWRWLHNQGGYTNCVNDETGMWQADFCSDPSVCTETCVVEGIADQAYSGTYGVSAEDDALRLNYIPGSRVYVLEGDEYKMFKLKNREFSVEVDVSSLTCGINAGLYFVEMPANGGSGEAGARFGAGYCDAQCPRHLKFVDGLANTEGWAKTTAKTPEGDEVEVGPVGRWGSCCAELDVFEANREATALTVHPCSIDGAQRCDGSGECGDPNQKKESIWCAAEGCGHNPYRLGAHKFYGQGEDFDVDTSKVRPFRGCQESK</sequence>
<evidence type="ECO:0000256" key="3">
    <source>
        <dbReference type="ARBA" id="ARBA00012561"/>
    </source>
</evidence>